<keyword evidence="2" id="KW-1185">Reference proteome</keyword>
<organism evidence="1 2">
    <name type="scientific">Tetrahymena thermophila (strain SB210)</name>
    <dbReference type="NCBI Taxonomy" id="312017"/>
    <lineage>
        <taxon>Eukaryota</taxon>
        <taxon>Sar</taxon>
        <taxon>Alveolata</taxon>
        <taxon>Ciliophora</taxon>
        <taxon>Intramacronucleata</taxon>
        <taxon>Oligohymenophorea</taxon>
        <taxon>Hymenostomatida</taxon>
        <taxon>Tetrahymenina</taxon>
        <taxon>Tetrahymenidae</taxon>
        <taxon>Tetrahymena</taxon>
    </lineage>
</organism>
<dbReference type="SUPFAM" id="SSF56399">
    <property type="entry name" value="ADP-ribosylation"/>
    <property type="match status" value="1"/>
</dbReference>
<proteinExistence type="predicted"/>
<evidence type="ECO:0000313" key="2">
    <source>
        <dbReference type="Proteomes" id="UP000009168"/>
    </source>
</evidence>
<dbReference type="KEGG" id="tet:TTHERM_00894420"/>
<dbReference type="HOGENOM" id="CLU_489611_0_0_1"/>
<dbReference type="GeneID" id="7837396"/>
<reference evidence="2" key="1">
    <citation type="journal article" date="2006" name="PLoS Biol.">
        <title>Macronuclear genome sequence of the ciliate Tetrahymena thermophila, a model eukaryote.</title>
        <authorList>
            <person name="Eisen J.A."/>
            <person name="Coyne R.S."/>
            <person name="Wu M."/>
            <person name="Wu D."/>
            <person name="Thiagarajan M."/>
            <person name="Wortman J.R."/>
            <person name="Badger J.H."/>
            <person name="Ren Q."/>
            <person name="Amedeo P."/>
            <person name="Jones K.M."/>
            <person name="Tallon L.J."/>
            <person name="Delcher A.L."/>
            <person name="Salzberg S.L."/>
            <person name="Silva J.C."/>
            <person name="Haas B.J."/>
            <person name="Majoros W.H."/>
            <person name="Farzad M."/>
            <person name="Carlton J.M."/>
            <person name="Smith R.K. Jr."/>
            <person name="Garg J."/>
            <person name="Pearlman R.E."/>
            <person name="Karrer K.M."/>
            <person name="Sun L."/>
            <person name="Manning G."/>
            <person name="Elde N.C."/>
            <person name="Turkewitz A.P."/>
            <person name="Asai D.J."/>
            <person name="Wilkes D.E."/>
            <person name="Wang Y."/>
            <person name="Cai H."/>
            <person name="Collins K."/>
            <person name="Stewart B.A."/>
            <person name="Lee S.R."/>
            <person name="Wilamowska K."/>
            <person name="Weinberg Z."/>
            <person name="Ruzzo W.L."/>
            <person name="Wloga D."/>
            <person name="Gaertig J."/>
            <person name="Frankel J."/>
            <person name="Tsao C.-C."/>
            <person name="Gorovsky M.A."/>
            <person name="Keeling P.J."/>
            <person name="Waller R.F."/>
            <person name="Patron N.J."/>
            <person name="Cherry J.M."/>
            <person name="Stover N.A."/>
            <person name="Krieger C.J."/>
            <person name="del Toro C."/>
            <person name="Ryder H.F."/>
            <person name="Williamson S.C."/>
            <person name="Barbeau R.A."/>
            <person name="Hamilton E.P."/>
            <person name="Orias E."/>
        </authorList>
    </citation>
    <scope>NUCLEOTIDE SEQUENCE [LARGE SCALE GENOMIC DNA]</scope>
    <source>
        <strain evidence="2">SB210</strain>
    </source>
</reference>
<name>Q23U52_TETTS</name>
<protein>
    <submittedName>
        <fullName evidence="1">Uncharacterized protein</fullName>
    </submittedName>
</protein>
<accession>Q23U52</accession>
<sequence length="557" mass="65519">MNANDYEQKLYQLAMNSNSSKNFNQIMKEYQELQKQEQLKNKPERISNKIQALTIKICQQSNNSKQTMQIVQLVGDLGNLLEDVDTLKEHIKDQDSITLYQKYRDLIMNLNEDEKMCEKISQESIQVVSDDKLLQIKKRLDLLFEKAKQLHTATMKKTQKYLLWMDKNASNNKEILTLIQQQYKGFVLVQYYEDNQDFRNDVLKYKENPCVIIMSAVAAGSNVQYGDGDHFNFLKQNKHQLRIQGCILYCGEQGKKNNQHLLKDPSKLLKRITTDHTMLQKYVEEMLIPSEYKRVIQLEHVDFFIPNIKQEALQIQFQNYTFQNLKDMNPNKKSLRNAFKKAKELIIKKKISLKQDVIDGIENIPELLENAFQNQSDQIVVDRIIQIYSEQSNKYPTYQFLNSTLNILNEELTVALLQFYYIFIISLHLYDDSNETIIQPNGSVLTLFRGSSIDKDHFSDIIQKSKTILLPSFSSFSTLKHKAEQFILANCFEDTVPVLFEYKYKTGNDHFRNRPKNIRRVSKFPCEDEYIIYPFTQFVIKEVKQPTPQIPYYTIVI</sequence>
<dbReference type="EMBL" id="GG662629">
    <property type="protein sequence ID" value="EAS00092.1"/>
    <property type="molecule type" value="Genomic_DNA"/>
</dbReference>
<dbReference type="Proteomes" id="UP000009168">
    <property type="component" value="Unassembled WGS sequence"/>
</dbReference>
<evidence type="ECO:0000313" key="1">
    <source>
        <dbReference type="EMBL" id="EAS00092.1"/>
    </source>
</evidence>
<dbReference type="InParanoid" id="Q23U52"/>
<dbReference type="Gene3D" id="3.90.176.10">
    <property type="entry name" value="Toxin ADP-ribosyltransferase, Chain A, domain 1"/>
    <property type="match status" value="1"/>
</dbReference>
<dbReference type="AlphaFoldDB" id="Q23U52"/>
<dbReference type="RefSeq" id="XP_001020337.1">
    <property type="nucleotide sequence ID" value="XM_001020337.1"/>
</dbReference>
<gene>
    <name evidence="1" type="ORF">TTHERM_00894420</name>
</gene>